<dbReference type="STRING" id="49390.A0A068UEA4"/>
<keyword evidence="3" id="KW-1185">Reference proteome</keyword>
<accession>A0A068UEA4</accession>
<evidence type="ECO:0000313" key="3">
    <source>
        <dbReference type="Proteomes" id="UP000295252"/>
    </source>
</evidence>
<dbReference type="Gramene" id="CDP06534">
    <property type="protein sequence ID" value="CDP06534"/>
    <property type="gene ID" value="GSCOC_T00023421001"/>
</dbReference>
<dbReference type="EMBL" id="HG739106">
    <property type="protein sequence ID" value="CDP06534.1"/>
    <property type="molecule type" value="Genomic_DNA"/>
</dbReference>
<proteinExistence type="predicted"/>
<gene>
    <name evidence="2" type="ORF">GSCOC_T00023421001</name>
</gene>
<dbReference type="SUPFAM" id="SSF56655">
    <property type="entry name" value="Carbohydrate phosphatase"/>
    <property type="match status" value="1"/>
</dbReference>
<evidence type="ECO:0000259" key="1">
    <source>
        <dbReference type="Pfam" id="PF00316"/>
    </source>
</evidence>
<evidence type="ECO:0000313" key="2">
    <source>
        <dbReference type="EMBL" id="CDP06534.1"/>
    </source>
</evidence>
<dbReference type="GO" id="GO:0006000">
    <property type="term" value="P:fructose metabolic process"/>
    <property type="evidence" value="ECO:0007669"/>
    <property type="project" value="TreeGrafter"/>
</dbReference>
<dbReference type="GO" id="GO:0006002">
    <property type="term" value="P:fructose 6-phosphate metabolic process"/>
    <property type="evidence" value="ECO:0007669"/>
    <property type="project" value="TreeGrafter"/>
</dbReference>
<dbReference type="GO" id="GO:0042132">
    <property type="term" value="F:fructose 1,6-bisphosphate 1-phosphatase activity"/>
    <property type="evidence" value="ECO:0007669"/>
    <property type="project" value="TreeGrafter"/>
</dbReference>
<dbReference type="AlphaFoldDB" id="A0A068UEA4"/>
<dbReference type="Gene3D" id="3.30.540.10">
    <property type="entry name" value="Fructose-1,6-Bisphosphatase, subunit A, domain 1"/>
    <property type="match status" value="1"/>
</dbReference>
<dbReference type="InterPro" id="IPR000146">
    <property type="entry name" value="FBPase_class-1"/>
</dbReference>
<dbReference type="GO" id="GO:0006094">
    <property type="term" value="P:gluconeogenesis"/>
    <property type="evidence" value="ECO:0007669"/>
    <property type="project" value="TreeGrafter"/>
</dbReference>
<dbReference type="PANTHER" id="PTHR11556:SF18">
    <property type="entry name" value="FRUCTOSE-BISPHOSPHATASE"/>
    <property type="match status" value="1"/>
</dbReference>
<protein>
    <recommendedName>
        <fullName evidence="1">Fructose-1-6-bisphosphatase class I N-terminal domain-containing protein</fullName>
    </recommendedName>
</protein>
<dbReference type="Pfam" id="PF00316">
    <property type="entry name" value="FBPase"/>
    <property type="match status" value="1"/>
</dbReference>
<dbReference type="InterPro" id="IPR033391">
    <property type="entry name" value="FBPase_N"/>
</dbReference>
<dbReference type="GO" id="GO:0005986">
    <property type="term" value="P:sucrose biosynthetic process"/>
    <property type="evidence" value="ECO:0007669"/>
    <property type="project" value="TreeGrafter"/>
</dbReference>
<dbReference type="PhylomeDB" id="A0A068UEA4"/>
<sequence length="237" mass="25813">MKLFCNCLRSSGRTGIIASEEENTPIAVEETNSGNCIVVFDPIDGSANIDTSLTTGSIFGIYGLDQQCLVDLDDDSTLDEAKQKCIVSVCQPGSNLLAAGYCQCSSSVVFTLSVGKGQEWLLYECAPMSYLVEQAGGKAIDGSQRILDIMPEQIHQRTPIFIGSPDENDKLEKHLFSELEAKKPKNSLCSTTHNVQLEALASYDIQNGGMTSKDGTGKKFVLSYKCWKIIKDMLSNM</sequence>
<dbReference type="InParanoid" id="A0A068UEA4"/>
<reference evidence="3" key="1">
    <citation type="journal article" date="2014" name="Science">
        <title>The coffee genome provides insight into the convergent evolution of caffeine biosynthesis.</title>
        <authorList>
            <person name="Denoeud F."/>
            <person name="Carretero-Paulet L."/>
            <person name="Dereeper A."/>
            <person name="Droc G."/>
            <person name="Guyot R."/>
            <person name="Pietrella M."/>
            <person name="Zheng C."/>
            <person name="Alberti A."/>
            <person name="Anthony F."/>
            <person name="Aprea G."/>
            <person name="Aury J.M."/>
            <person name="Bento P."/>
            <person name="Bernard M."/>
            <person name="Bocs S."/>
            <person name="Campa C."/>
            <person name="Cenci A."/>
            <person name="Combes M.C."/>
            <person name="Crouzillat D."/>
            <person name="Da Silva C."/>
            <person name="Daddiego L."/>
            <person name="De Bellis F."/>
            <person name="Dussert S."/>
            <person name="Garsmeur O."/>
            <person name="Gayraud T."/>
            <person name="Guignon V."/>
            <person name="Jahn K."/>
            <person name="Jamilloux V."/>
            <person name="Joet T."/>
            <person name="Labadie K."/>
            <person name="Lan T."/>
            <person name="Leclercq J."/>
            <person name="Lepelley M."/>
            <person name="Leroy T."/>
            <person name="Li L.T."/>
            <person name="Librado P."/>
            <person name="Lopez L."/>
            <person name="Munoz A."/>
            <person name="Noel B."/>
            <person name="Pallavicini A."/>
            <person name="Perrotta G."/>
            <person name="Poncet V."/>
            <person name="Pot D."/>
            <person name="Priyono X."/>
            <person name="Rigoreau M."/>
            <person name="Rouard M."/>
            <person name="Rozas J."/>
            <person name="Tranchant-Dubreuil C."/>
            <person name="VanBuren R."/>
            <person name="Zhang Q."/>
            <person name="Andrade A.C."/>
            <person name="Argout X."/>
            <person name="Bertrand B."/>
            <person name="de Kochko A."/>
            <person name="Graziosi G."/>
            <person name="Henry R.J."/>
            <person name="Jayarama X."/>
            <person name="Ming R."/>
            <person name="Nagai C."/>
            <person name="Rounsley S."/>
            <person name="Sankoff D."/>
            <person name="Giuliano G."/>
            <person name="Albert V.A."/>
            <person name="Wincker P."/>
            <person name="Lashermes P."/>
        </authorList>
    </citation>
    <scope>NUCLEOTIDE SEQUENCE [LARGE SCALE GENOMIC DNA]</scope>
    <source>
        <strain evidence="3">cv. DH200-94</strain>
    </source>
</reference>
<dbReference type="GO" id="GO:0005829">
    <property type="term" value="C:cytosol"/>
    <property type="evidence" value="ECO:0007669"/>
    <property type="project" value="TreeGrafter"/>
</dbReference>
<dbReference type="GO" id="GO:0030388">
    <property type="term" value="P:fructose 1,6-bisphosphate metabolic process"/>
    <property type="evidence" value="ECO:0007669"/>
    <property type="project" value="TreeGrafter"/>
</dbReference>
<organism evidence="2 3">
    <name type="scientific">Coffea canephora</name>
    <name type="common">Robusta coffee</name>
    <dbReference type="NCBI Taxonomy" id="49390"/>
    <lineage>
        <taxon>Eukaryota</taxon>
        <taxon>Viridiplantae</taxon>
        <taxon>Streptophyta</taxon>
        <taxon>Embryophyta</taxon>
        <taxon>Tracheophyta</taxon>
        <taxon>Spermatophyta</taxon>
        <taxon>Magnoliopsida</taxon>
        <taxon>eudicotyledons</taxon>
        <taxon>Gunneridae</taxon>
        <taxon>Pentapetalae</taxon>
        <taxon>asterids</taxon>
        <taxon>lamiids</taxon>
        <taxon>Gentianales</taxon>
        <taxon>Rubiaceae</taxon>
        <taxon>Ixoroideae</taxon>
        <taxon>Gardenieae complex</taxon>
        <taxon>Bertiereae - Coffeeae clade</taxon>
        <taxon>Coffeeae</taxon>
        <taxon>Coffea</taxon>
    </lineage>
</organism>
<name>A0A068UEA4_COFCA</name>
<dbReference type="OMA" id="HVPNISH"/>
<dbReference type="PANTHER" id="PTHR11556">
    <property type="entry name" value="FRUCTOSE-1,6-BISPHOSPHATASE-RELATED"/>
    <property type="match status" value="1"/>
</dbReference>
<dbReference type="Proteomes" id="UP000295252">
    <property type="component" value="Chromosome VIII"/>
</dbReference>
<feature type="domain" description="Fructose-1-6-bisphosphatase class I N-terminal" evidence="1">
    <location>
        <begin position="2"/>
        <end position="124"/>
    </location>
</feature>